<feature type="transmembrane region" description="Helical" evidence="1">
    <location>
        <begin position="147"/>
        <end position="168"/>
    </location>
</feature>
<dbReference type="AlphaFoldDB" id="A0A0M6WDV4"/>
<dbReference type="STRING" id="360807.ERS852392_01863"/>
<keyword evidence="1" id="KW-1133">Transmembrane helix</keyword>
<gene>
    <name evidence="2" type="ORF">RIL183_14171</name>
</gene>
<dbReference type="PROSITE" id="PS51257">
    <property type="entry name" value="PROKAR_LIPOPROTEIN"/>
    <property type="match status" value="1"/>
</dbReference>
<feature type="transmembrane region" description="Helical" evidence="1">
    <location>
        <begin position="249"/>
        <end position="270"/>
    </location>
</feature>
<organism evidence="2 3">
    <name type="scientific">Roseburia inulinivorans</name>
    <dbReference type="NCBI Taxonomy" id="360807"/>
    <lineage>
        <taxon>Bacteria</taxon>
        <taxon>Bacillati</taxon>
        <taxon>Bacillota</taxon>
        <taxon>Clostridia</taxon>
        <taxon>Lachnospirales</taxon>
        <taxon>Lachnospiraceae</taxon>
        <taxon>Roseburia</taxon>
    </lineage>
</organism>
<evidence type="ECO:0000313" key="2">
    <source>
        <dbReference type="EMBL" id="CRL34214.1"/>
    </source>
</evidence>
<feature type="transmembrane region" description="Helical" evidence="1">
    <location>
        <begin position="356"/>
        <end position="375"/>
    </location>
</feature>
<dbReference type="OrthoDB" id="1706490at2"/>
<keyword evidence="3" id="KW-1185">Reference proteome</keyword>
<feature type="transmembrane region" description="Helical" evidence="1">
    <location>
        <begin position="21"/>
        <end position="41"/>
    </location>
</feature>
<sequence>MKSKTCCFNKTIFKKNMTHFWPLWALYSCYLIVSLPVGLWFNMRYYLQDDSYSQLQRQVYAISGAMRAAMNPVITFAFAAVMIMAVFSYLYSAKNTNMIHSLPVDRRELFVTNIISAFAFMIVPQILTFIITVFVCIGAHITNIQYILYWFGAEAVMTFFALALGAFVAMFTGQLLAFPVYYVVVNYLYVGCWYLINMVIESVCFGVSNNWNPGKSCILSPIYYLTNNLRIQSVENSEYVTVGIEFKGAYLLGIYAVAGVVFLIAAYQLYKWRKLETAGDLISMRGIKPVFRWGVAVCAGLLGGTAVADTIGNSFSSAKVHFWILAAGTLIFGAIGFFVAEMLIEKNFRVFHKKRVGEWAVLTVVLAAFLGALKLDLFRIEGKIPDVSEVKVVSLNLDYTLRYTEPDDIQKIIDLQKEILAQKEECLSAENQYYLSITYTLKDGKKLRRSYTVPVGQAAAADKDSVVAKVTALESDPNKMMQNMFGNYYKTNEYYAGSISFVDENGRTEDYRFTQEELDAVMEAVQKDVEAGNMTYYQLYSLRAGDEDNTYRDRYFNNLDISFYNPDGIIWNYSSYSVDGVDVTEAVLTGEKTAEEAEAYFPNSDSAYVEFGSKCTNIIETLKKLGILNSERKLMTYDEYDALMNPVTAVREKGIPHIS</sequence>
<feature type="transmembrane region" description="Helical" evidence="1">
    <location>
        <begin position="73"/>
        <end position="93"/>
    </location>
</feature>
<name>A0A0M6WDV4_9FIRM</name>
<feature type="transmembrane region" description="Helical" evidence="1">
    <location>
        <begin position="175"/>
        <end position="196"/>
    </location>
</feature>
<dbReference type="RefSeq" id="WP_021923228.1">
    <property type="nucleotide sequence ID" value="NZ_CVRS01000037.1"/>
</dbReference>
<evidence type="ECO:0000256" key="1">
    <source>
        <dbReference type="SAM" id="Phobius"/>
    </source>
</evidence>
<feature type="transmembrane region" description="Helical" evidence="1">
    <location>
        <begin position="320"/>
        <end position="344"/>
    </location>
</feature>
<evidence type="ECO:0000313" key="3">
    <source>
        <dbReference type="Proteomes" id="UP000049828"/>
    </source>
</evidence>
<keyword evidence="1" id="KW-0472">Membrane</keyword>
<accession>A0A0M6WDV4</accession>
<dbReference type="EMBL" id="CVRS01000037">
    <property type="protein sequence ID" value="CRL34214.1"/>
    <property type="molecule type" value="Genomic_DNA"/>
</dbReference>
<feature type="transmembrane region" description="Helical" evidence="1">
    <location>
        <begin position="290"/>
        <end position="308"/>
    </location>
</feature>
<keyword evidence="1" id="KW-0812">Transmembrane</keyword>
<reference evidence="3" key="1">
    <citation type="submission" date="2015-05" db="EMBL/GenBank/DDBJ databases">
        <authorList>
            <consortium name="Pathogen Informatics"/>
        </authorList>
    </citation>
    <scope>NUCLEOTIDE SEQUENCE [LARGE SCALE GENOMIC DNA]</scope>
    <source>
        <strain evidence="3">L1-83</strain>
    </source>
</reference>
<dbReference type="Proteomes" id="UP000049828">
    <property type="component" value="Unassembled WGS sequence"/>
</dbReference>
<feature type="transmembrane region" description="Helical" evidence="1">
    <location>
        <begin position="114"/>
        <end position="141"/>
    </location>
</feature>
<protein>
    <submittedName>
        <fullName evidence="2">Uncharacterized protein</fullName>
    </submittedName>
</protein>
<proteinExistence type="predicted"/>